<evidence type="ECO:0000313" key="10">
    <source>
        <dbReference type="Proteomes" id="UP001207654"/>
    </source>
</evidence>
<sequence>MKLPVTTRPFHAFLVTWVGLVVTWFGSGLTTFALGTFMYQRSGSVTQYGLFQFFYFLPMMLLSPVAGALIDRWDRRRVLILAELGAGVSAALIWLLLHTSDKGLWQLELWHLYVLIALGSCFGTFQLPACYAATSLLVPKEQLGRANGMIELAFGAGQILAPLTVGQVLASIGLQGIVLMDVVSFALSITLLLFIRYPPTPPLTEEAQADQKSLWRETVSGWHYIRARPGLLQLMVFIGVLNLVTGMVIVLITPLVLSFTDVPTLSRVMSFAGVGMVVGAVVMTAWGGPKRRVHGVLGFYLLSAFALFAAALPPTALIVAGGAFVFIMCSPLILSCMQAIWQSKVPPALQGRVFSVRRMLGLAATPIAALISGPLCDHLFEPLLAPGGALEHSVGRVLGVGKGRGIAFVFVVLGVTIIVHTLVSYLSPRIRNVEDELPDALADHSAPPDSVPTPGTAAVG</sequence>
<evidence type="ECO:0000259" key="8">
    <source>
        <dbReference type="PROSITE" id="PS50850"/>
    </source>
</evidence>
<dbReference type="SUPFAM" id="SSF103473">
    <property type="entry name" value="MFS general substrate transporter"/>
    <property type="match status" value="1"/>
</dbReference>
<keyword evidence="4 7" id="KW-1133">Transmembrane helix</keyword>
<reference evidence="9 10" key="1">
    <citation type="submission" date="2022-11" db="EMBL/GenBank/DDBJ databases">
        <title>Minimal conservation of predation-associated metabolite biosynthetic gene clusters underscores biosynthetic potential of Myxococcota including descriptions for ten novel species: Archangium lansinium sp. nov., Myxococcus landrumus sp. nov., Nannocystis bai.</title>
        <authorList>
            <person name="Ahearne A."/>
            <person name="Stevens C."/>
            <person name="Phillips K."/>
        </authorList>
    </citation>
    <scope>NUCLEOTIDE SEQUENCE [LARGE SCALE GENOMIC DNA]</scope>
    <source>
        <strain evidence="9 10">MIWBW</strain>
    </source>
</reference>
<dbReference type="InterPro" id="IPR020846">
    <property type="entry name" value="MFS_dom"/>
</dbReference>
<evidence type="ECO:0000313" key="9">
    <source>
        <dbReference type="EMBL" id="MCY1078388.1"/>
    </source>
</evidence>
<feature type="transmembrane region" description="Helical" evidence="7">
    <location>
        <begin position="234"/>
        <end position="256"/>
    </location>
</feature>
<evidence type="ECO:0000256" key="2">
    <source>
        <dbReference type="ARBA" id="ARBA00022475"/>
    </source>
</evidence>
<organism evidence="9 10">
    <name type="scientific">Archangium lansingense</name>
    <dbReference type="NCBI Taxonomy" id="2995310"/>
    <lineage>
        <taxon>Bacteria</taxon>
        <taxon>Pseudomonadati</taxon>
        <taxon>Myxococcota</taxon>
        <taxon>Myxococcia</taxon>
        <taxon>Myxococcales</taxon>
        <taxon>Cystobacterineae</taxon>
        <taxon>Archangiaceae</taxon>
        <taxon>Archangium</taxon>
    </lineage>
</organism>
<dbReference type="RefSeq" id="WP_267537172.1">
    <property type="nucleotide sequence ID" value="NZ_JAPNKA010000001.1"/>
</dbReference>
<dbReference type="Proteomes" id="UP001207654">
    <property type="component" value="Unassembled WGS sequence"/>
</dbReference>
<feature type="transmembrane region" description="Helical" evidence="7">
    <location>
        <begin position="406"/>
        <end position="426"/>
    </location>
</feature>
<evidence type="ECO:0000256" key="5">
    <source>
        <dbReference type="ARBA" id="ARBA00023136"/>
    </source>
</evidence>
<keyword evidence="2" id="KW-1003">Cell membrane</keyword>
<dbReference type="PANTHER" id="PTHR23513">
    <property type="entry name" value="INTEGRAL MEMBRANE EFFLUX PROTEIN-RELATED"/>
    <property type="match status" value="1"/>
</dbReference>
<dbReference type="CDD" id="cd06173">
    <property type="entry name" value="MFS_MefA_like"/>
    <property type="match status" value="1"/>
</dbReference>
<protein>
    <submittedName>
        <fullName evidence="9">MFS transporter</fullName>
    </submittedName>
</protein>
<dbReference type="Gene3D" id="1.20.1250.20">
    <property type="entry name" value="MFS general substrate transporter like domains"/>
    <property type="match status" value="1"/>
</dbReference>
<proteinExistence type="predicted"/>
<keyword evidence="10" id="KW-1185">Reference proteome</keyword>
<comment type="subcellular location">
    <subcellularLocation>
        <location evidence="1">Cell membrane</location>
        <topology evidence="1">Multi-pass membrane protein</topology>
    </subcellularLocation>
</comment>
<feature type="region of interest" description="Disordered" evidence="6">
    <location>
        <begin position="441"/>
        <end position="460"/>
    </location>
</feature>
<feature type="transmembrane region" description="Helical" evidence="7">
    <location>
        <begin position="78"/>
        <end position="97"/>
    </location>
</feature>
<dbReference type="InterPro" id="IPR011701">
    <property type="entry name" value="MFS"/>
</dbReference>
<name>A0ABT4A9P4_9BACT</name>
<evidence type="ECO:0000256" key="7">
    <source>
        <dbReference type="SAM" id="Phobius"/>
    </source>
</evidence>
<evidence type="ECO:0000256" key="6">
    <source>
        <dbReference type="SAM" id="MobiDB-lite"/>
    </source>
</evidence>
<evidence type="ECO:0000256" key="1">
    <source>
        <dbReference type="ARBA" id="ARBA00004651"/>
    </source>
</evidence>
<comment type="caution">
    <text evidence="9">The sequence shown here is derived from an EMBL/GenBank/DDBJ whole genome shotgun (WGS) entry which is preliminary data.</text>
</comment>
<gene>
    <name evidence="9" type="ORF">OV287_28325</name>
</gene>
<feature type="transmembrane region" description="Helical" evidence="7">
    <location>
        <begin position="360"/>
        <end position="380"/>
    </location>
</feature>
<dbReference type="InterPro" id="IPR036259">
    <property type="entry name" value="MFS_trans_sf"/>
</dbReference>
<feature type="domain" description="Major facilitator superfamily (MFS) profile" evidence="8">
    <location>
        <begin position="12"/>
        <end position="432"/>
    </location>
</feature>
<dbReference type="EMBL" id="JAPNKA010000001">
    <property type="protein sequence ID" value="MCY1078388.1"/>
    <property type="molecule type" value="Genomic_DNA"/>
</dbReference>
<accession>A0ABT4A9P4</accession>
<feature type="transmembrane region" description="Helical" evidence="7">
    <location>
        <begin position="12"/>
        <end position="38"/>
    </location>
</feature>
<feature type="transmembrane region" description="Helical" evidence="7">
    <location>
        <begin position="176"/>
        <end position="195"/>
    </location>
</feature>
<feature type="transmembrane region" description="Helical" evidence="7">
    <location>
        <begin position="268"/>
        <end position="286"/>
    </location>
</feature>
<feature type="transmembrane region" description="Helical" evidence="7">
    <location>
        <begin position="150"/>
        <end position="170"/>
    </location>
</feature>
<dbReference type="PROSITE" id="PS50850">
    <property type="entry name" value="MFS"/>
    <property type="match status" value="1"/>
</dbReference>
<dbReference type="Pfam" id="PF07690">
    <property type="entry name" value="MFS_1"/>
    <property type="match status" value="1"/>
</dbReference>
<feature type="transmembrane region" description="Helical" evidence="7">
    <location>
        <begin position="293"/>
        <end position="312"/>
    </location>
</feature>
<feature type="transmembrane region" description="Helical" evidence="7">
    <location>
        <begin position="318"/>
        <end position="340"/>
    </location>
</feature>
<feature type="transmembrane region" description="Helical" evidence="7">
    <location>
        <begin position="50"/>
        <end position="71"/>
    </location>
</feature>
<evidence type="ECO:0000256" key="4">
    <source>
        <dbReference type="ARBA" id="ARBA00022989"/>
    </source>
</evidence>
<keyword evidence="3 7" id="KW-0812">Transmembrane</keyword>
<keyword evidence="5 7" id="KW-0472">Membrane</keyword>
<evidence type="ECO:0000256" key="3">
    <source>
        <dbReference type="ARBA" id="ARBA00022692"/>
    </source>
</evidence>
<feature type="transmembrane region" description="Helical" evidence="7">
    <location>
        <begin position="109"/>
        <end position="138"/>
    </location>
</feature>
<dbReference type="PANTHER" id="PTHR23513:SF6">
    <property type="entry name" value="MAJOR FACILITATOR SUPERFAMILY ASSOCIATED DOMAIN-CONTAINING PROTEIN"/>
    <property type="match status" value="1"/>
</dbReference>